<sequence length="588" mass="63886">MPLTEAKKKVVKPFFEEFERYQAGGSFVDFWPKVHKAYFDVFPPPAGVSEEVQAEVLERKEKSILWFFYNKQWPFRWKDVVTQSHQVTVSSASEGRKRGLTLLEAYIKHFATPNKSFNEAIMKLRVEGEVQVGRRLSPGEIMNIHKVLGLKLFQREPEEVRKRVLELVEELKASTAQAKVEVQAPVDPATLSPEDIYQAVDNLPHTLNGILKHHDILHTCFQGFCVMAGCDPHQPDGAIMPVSSEGSSSVNKGLSFMDSYPPFYNAMVEPFIEYVHQSIPLNVRVARMSGQNDSVPVQSPSSSEPKMAPAPPLPIAVEPAKAVSTAGRTGKIAGAKNVAAFVAAKILPELPGEGGNVQDILAAIMASSASRSQGSPLPEDTASTLGNWEFDFSTMFQTDDDAPSTNIDVVNVSVLACGGLDFSVFWQGNPSVDVSSATHIESGLDEFLSTLNVALGWQLPNEMFKFDTSSEFDDIGGMRIYGHDRDSFNMGNDGSHKVVGLDFSLVSAPPSADGLHIQASSTSTTPSSGDFDAVHSDLNVDNLLMSALLWPSLSATATVTVIPSVITEAERSVTRETGFCAIEGSGSD</sequence>
<reference evidence="1" key="1">
    <citation type="submission" date="2023-06" db="EMBL/GenBank/DDBJ databases">
        <authorList>
            <consortium name="Lawrence Berkeley National Laboratory"/>
            <person name="Ahrendt S."/>
            <person name="Sahu N."/>
            <person name="Indic B."/>
            <person name="Wong-Bajracharya J."/>
            <person name="Merenyi Z."/>
            <person name="Ke H.-M."/>
            <person name="Monk M."/>
            <person name="Kocsube S."/>
            <person name="Drula E."/>
            <person name="Lipzen A."/>
            <person name="Balint B."/>
            <person name="Henrissat B."/>
            <person name="Andreopoulos B."/>
            <person name="Martin F.M."/>
            <person name="Harder C.B."/>
            <person name="Rigling D."/>
            <person name="Ford K.L."/>
            <person name="Foster G.D."/>
            <person name="Pangilinan J."/>
            <person name="Papanicolaou A."/>
            <person name="Barry K."/>
            <person name="LaButti K."/>
            <person name="Viragh M."/>
            <person name="Koriabine M."/>
            <person name="Yan M."/>
            <person name="Riley R."/>
            <person name="Champramary S."/>
            <person name="Plett K.L."/>
            <person name="Tsai I.J."/>
            <person name="Slot J."/>
            <person name="Sipos G."/>
            <person name="Plett J."/>
            <person name="Nagy L.G."/>
            <person name="Grigoriev I.V."/>
        </authorList>
    </citation>
    <scope>NUCLEOTIDE SEQUENCE</scope>
    <source>
        <strain evidence="1">FPL87.14</strain>
    </source>
</reference>
<accession>A0AA39IZB9</accession>
<proteinExistence type="predicted"/>
<organism evidence="1 2">
    <name type="scientific">Armillaria borealis</name>
    <dbReference type="NCBI Taxonomy" id="47425"/>
    <lineage>
        <taxon>Eukaryota</taxon>
        <taxon>Fungi</taxon>
        <taxon>Dikarya</taxon>
        <taxon>Basidiomycota</taxon>
        <taxon>Agaricomycotina</taxon>
        <taxon>Agaricomycetes</taxon>
        <taxon>Agaricomycetidae</taxon>
        <taxon>Agaricales</taxon>
        <taxon>Marasmiineae</taxon>
        <taxon>Physalacriaceae</taxon>
        <taxon>Armillaria</taxon>
    </lineage>
</organism>
<gene>
    <name evidence="1" type="ORF">EV421DRAFT_1910271</name>
</gene>
<protein>
    <submittedName>
        <fullName evidence="1">Uncharacterized protein</fullName>
    </submittedName>
</protein>
<name>A0AA39IZB9_9AGAR</name>
<dbReference type="AlphaFoldDB" id="A0AA39IZB9"/>
<evidence type="ECO:0000313" key="2">
    <source>
        <dbReference type="Proteomes" id="UP001175226"/>
    </source>
</evidence>
<keyword evidence="2" id="KW-1185">Reference proteome</keyword>
<dbReference type="EMBL" id="JAUEPT010000083">
    <property type="protein sequence ID" value="KAK0433281.1"/>
    <property type="molecule type" value="Genomic_DNA"/>
</dbReference>
<dbReference type="Proteomes" id="UP001175226">
    <property type="component" value="Unassembled WGS sequence"/>
</dbReference>
<evidence type="ECO:0000313" key="1">
    <source>
        <dbReference type="EMBL" id="KAK0433281.1"/>
    </source>
</evidence>
<comment type="caution">
    <text evidence="1">The sequence shown here is derived from an EMBL/GenBank/DDBJ whole genome shotgun (WGS) entry which is preliminary data.</text>
</comment>